<dbReference type="Gene3D" id="3.30.565.10">
    <property type="entry name" value="Histidine kinase-like ATPase, C-terminal domain"/>
    <property type="match status" value="1"/>
</dbReference>
<dbReference type="InterPro" id="IPR011110">
    <property type="entry name" value="Reg_prop"/>
</dbReference>
<evidence type="ECO:0000256" key="6">
    <source>
        <dbReference type="PROSITE-ProRule" id="PRU00169"/>
    </source>
</evidence>
<feature type="domain" description="Histidine kinase" evidence="9">
    <location>
        <begin position="827"/>
        <end position="1044"/>
    </location>
</feature>
<dbReference type="EC" id="2.7.13.3" evidence="2"/>
<dbReference type="SUPFAM" id="SSF50998">
    <property type="entry name" value="Quinoprotein alcohol dehydrogenase-like"/>
    <property type="match status" value="1"/>
</dbReference>
<dbReference type="SMART" id="SM00388">
    <property type="entry name" value="HisKA"/>
    <property type="match status" value="1"/>
</dbReference>
<dbReference type="CDD" id="cd00082">
    <property type="entry name" value="HisKA"/>
    <property type="match status" value="1"/>
</dbReference>
<dbReference type="Pfam" id="PF12833">
    <property type="entry name" value="HTH_18"/>
    <property type="match status" value="1"/>
</dbReference>
<dbReference type="SMART" id="SM00387">
    <property type="entry name" value="HATPase_c"/>
    <property type="match status" value="1"/>
</dbReference>
<dbReference type="Gene3D" id="2.60.40.10">
    <property type="entry name" value="Immunoglobulins"/>
    <property type="match status" value="1"/>
</dbReference>
<dbReference type="Pfam" id="PF00072">
    <property type="entry name" value="Response_reg"/>
    <property type="match status" value="1"/>
</dbReference>
<dbReference type="Gene3D" id="1.10.287.130">
    <property type="match status" value="1"/>
</dbReference>
<dbReference type="Pfam" id="PF02518">
    <property type="entry name" value="HATPase_c"/>
    <property type="match status" value="1"/>
</dbReference>
<dbReference type="InterPro" id="IPR003594">
    <property type="entry name" value="HATPase_dom"/>
</dbReference>
<keyword evidence="7" id="KW-1133">Transmembrane helix</keyword>
<dbReference type="Pfam" id="PF00512">
    <property type="entry name" value="HisKA"/>
    <property type="match status" value="1"/>
</dbReference>
<gene>
    <name evidence="11" type="ORF">LLW17_00680</name>
</gene>
<accession>A0ABS8GMK9</accession>
<dbReference type="SUPFAM" id="SSF47384">
    <property type="entry name" value="Homodimeric domain of signal transducing histidine kinase"/>
    <property type="match status" value="1"/>
</dbReference>
<dbReference type="SUPFAM" id="SSF52172">
    <property type="entry name" value="CheY-like"/>
    <property type="match status" value="1"/>
</dbReference>
<comment type="caution">
    <text evidence="11">The sequence shown here is derived from an EMBL/GenBank/DDBJ whole genome shotgun (WGS) entry which is preliminary data.</text>
</comment>
<feature type="domain" description="HTH araC/xylS-type" evidence="8">
    <location>
        <begin position="1235"/>
        <end position="1334"/>
    </location>
</feature>
<dbReference type="Pfam" id="PF07494">
    <property type="entry name" value="Reg_prop"/>
    <property type="match status" value="2"/>
</dbReference>
<dbReference type="InterPro" id="IPR004358">
    <property type="entry name" value="Sig_transdc_His_kin-like_C"/>
</dbReference>
<dbReference type="PROSITE" id="PS50110">
    <property type="entry name" value="RESPONSE_REGULATORY"/>
    <property type="match status" value="1"/>
</dbReference>
<dbReference type="InterPro" id="IPR011123">
    <property type="entry name" value="Y_Y_Y"/>
</dbReference>
<dbReference type="InterPro" id="IPR036890">
    <property type="entry name" value="HATPase_C_sf"/>
</dbReference>
<feature type="modified residue" description="4-aspartylphosphate" evidence="6">
    <location>
        <position position="1132"/>
    </location>
</feature>
<dbReference type="SUPFAM" id="SSF63829">
    <property type="entry name" value="Calcium-dependent phosphotriesterase"/>
    <property type="match status" value="1"/>
</dbReference>
<keyword evidence="7" id="KW-0812">Transmembrane</keyword>
<dbReference type="InterPro" id="IPR005467">
    <property type="entry name" value="His_kinase_dom"/>
</dbReference>
<dbReference type="CDD" id="cd17574">
    <property type="entry name" value="REC_OmpR"/>
    <property type="match status" value="1"/>
</dbReference>
<keyword evidence="4" id="KW-0805">Transcription regulation</keyword>
<keyword evidence="5" id="KW-0804">Transcription</keyword>
<feature type="transmembrane region" description="Helical" evidence="7">
    <location>
        <begin position="770"/>
        <end position="794"/>
    </location>
</feature>
<dbReference type="InterPro" id="IPR011006">
    <property type="entry name" value="CheY-like_superfamily"/>
</dbReference>
<dbReference type="SMART" id="SM00342">
    <property type="entry name" value="HTH_ARAC"/>
    <property type="match status" value="1"/>
</dbReference>
<dbReference type="InterPro" id="IPR009057">
    <property type="entry name" value="Homeodomain-like_sf"/>
</dbReference>
<evidence type="ECO:0000256" key="3">
    <source>
        <dbReference type="ARBA" id="ARBA00022553"/>
    </source>
</evidence>
<dbReference type="SUPFAM" id="SSF46689">
    <property type="entry name" value="Homeodomain-like"/>
    <property type="match status" value="1"/>
</dbReference>
<dbReference type="Gene3D" id="1.10.10.60">
    <property type="entry name" value="Homeodomain-like"/>
    <property type="match status" value="1"/>
</dbReference>
<evidence type="ECO:0000256" key="4">
    <source>
        <dbReference type="ARBA" id="ARBA00023015"/>
    </source>
</evidence>
<dbReference type="InterPro" id="IPR013783">
    <property type="entry name" value="Ig-like_fold"/>
</dbReference>
<dbReference type="SMART" id="SM00448">
    <property type="entry name" value="REC"/>
    <property type="match status" value="1"/>
</dbReference>
<sequence length="1342" mass="153452">MRTLFTLVILFKCFLIYGQLDEREYILEYITTKEGLSNNYVTSVVSDSLNVKWFGTENGITKYNGYDFNVLKPGDTYPEFKNENIETLFIDSANNLWIGTKSGGLSKLTIETDEIVSYNDIIDLNNQGDLRITAIAEGKKGEIWIGTWENGLFVINSETNKLVEHYPLQGAVYAIKKDAYDNVWFTNNRVLSKYDATEKKIVKFNFNKSVFDILPDERRNKIWVTVPMSKNTKLYFLDTKNQKLDSIETNVTSDFSKTLLLDNYHRIWIGTWGNGLYMSNPELTRFEKVDLVNQDLNKKAINYATILDLHRDENDITWVTTAYGGVVKLIENEGFQSMGRIASLGAIQANLNVHSLYADDSSFWLGTLSNGLYVGDISDNLTNITELSDLKINIIYRKNNLIYVGTQKGLHIYDRNTRKRIFADENLNKISAIYIDSHNNLILGTQQRGLMIVRGGKFRDKTAYTYYRDSEDKQHKLESDRITGIVEDNQGNIWVGTYNGVHLFDPRKEIFYHQSQFLEGQLPSVIINNLLPDTDYLWLGTPGGLIKTKYRDKKLQIIEEFTSGRGLSNDFINAMTLDGQDNLWFTNQREIVRLSPNGEIVSFGELNGVITTSFNLRSCFNFNNETIYFGGSDNVVFFNPESIGKMQTTSEVILTNLKVNNKIVTAGDVVNGEVILEKDFSYVDKIELTHKDKLFSIGFASNDYLGKSNIKYRYKLEGFQSDWIDLQSTNELFFTGLDAGSYILKVQATRNNINWSEAKTIAIKILPAPWFSIWAFIAYFLVILVIAIILIDFFRRQNRLKNNLEIIRIEKEKQQELNEAKISFFTNISHELRTPLTLILSPLTELLEANDFTPKVSYQLNAIEKNAKRLLNLINQLLDFRKADHGLLKLRVAQGNFVRFASEVFLYFKDSAERKDITYTFKAEPEEIEFLFDRNKMEIVLCNLLSNAIKYCEPKDKLTLKISKNDGFCVIQVKDTGMGMDARELNNIFDKFYQIQTAQTAKVVGSGLGLSFSKNIVNLHHGEISVASKLNEGTVFTVKLPLESRMLQNDIDTQFMKTDDIGAYSSDLSKTYVDTLQVNSQEYTLLIIDDNAEIREYLKSLLSESYTILEARNGVEGLEIATKQVPDLIVSDVMMPEKDGISLCKELKSQISTSHIPVILLTARSSTVFEINGLNTGADDYITKPFNANVVKARINSLLENRRKIQEHLLNKVRFEPTKADVNATIKDPEDDFIEKAILLVEENLQNPDFGIENMVDELYMSQSTLYRKIKSLTGLSLTAFIRSIRLKKAAQIILTSNTKLSHIAYEVGFNDYKYFKKSFVDQFDCLPSEYRDIKKSKIKQV</sequence>
<protein>
    <recommendedName>
        <fullName evidence="2">histidine kinase</fullName>
        <ecNumber evidence="2">2.7.13.3</ecNumber>
    </recommendedName>
</protein>
<dbReference type="PROSITE" id="PS01124">
    <property type="entry name" value="HTH_ARAC_FAMILY_2"/>
    <property type="match status" value="1"/>
</dbReference>
<evidence type="ECO:0000259" key="9">
    <source>
        <dbReference type="PROSITE" id="PS50109"/>
    </source>
</evidence>
<evidence type="ECO:0000259" key="10">
    <source>
        <dbReference type="PROSITE" id="PS50110"/>
    </source>
</evidence>
<keyword evidence="3 6" id="KW-0597">Phosphoprotein</keyword>
<reference evidence="11 12" key="1">
    <citation type="submission" date="2021-11" db="EMBL/GenBank/DDBJ databases">
        <title>Seasonal and diel survey of microbial diversity of the Tyrrhenian coast.</title>
        <authorList>
            <person name="Gattoni G."/>
            <person name="Corral P."/>
        </authorList>
    </citation>
    <scope>NUCLEOTIDE SEQUENCE [LARGE SCALE GENOMIC DNA]</scope>
    <source>
        <strain evidence="11 12">Mr9</strain>
    </source>
</reference>
<dbReference type="InterPro" id="IPR003661">
    <property type="entry name" value="HisK_dim/P_dom"/>
</dbReference>
<name>A0ABS8GMK9_9FLAO</name>
<dbReference type="PROSITE" id="PS50109">
    <property type="entry name" value="HIS_KIN"/>
    <property type="match status" value="1"/>
</dbReference>
<evidence type="ECO:0000259" key="8">
    <source>
        <dbReference type="PROSITE" id="PS01124"/>
    </source>
</evidence>
<proteinExistence type="predicted"/>
<evidence type="ECO:0000256" key="5">
    <source>
        <dbReference type="ARBA" id="ARBA00023163"/>
    </source>
</evidence>
<evidence type="ECO:0000256" key="1">
    <source>
        <dbReference type="ARBA" id="ARBA00000085"/>
    </source>
</evidence>
<evidence type="ECO:0000313" key="12">
    <source>
        <dbReference type="Proteomes" id="UP001197770"/>
    </source>
</evidence>
<dbReference type="PANTHER" id="PTHR43547:SF2">
    <property type="entry name" value="HYBRID SIGNAL TRANSDUCTION HISTIDINE KINASE C"/>
    <property type="match status" value="1"/>
</dbReference>
<keyword evidence="12" id="KW-1185">Reference proteome</keyword>
<dbReference type="InterPro" id="IPR036097">
    <property type="entry name" value="HisK_dim/P_sf"/>
</dbReference>
<feature type="domain" description="Response regulatory" evidence="10">
    <location>
        <begin position="1084"/>
        <end position="1199"/>
    </location>
</feature>
<dbReference type="SUPFAM" id="SSF55874">
    <property type="entry name" value="ATPase domain of HSP90 chaperone/DNA topoisomerase II/histidine kinase"/>
    <property type="match status" value="1"/>
</dbReference>
<evidence type="ECO:0000256" key="2">
    <source>
        <dbReference type="ARBA" id="ARBA00012438"/>
    </source>
</evidence>
<dbReference type="PRINTS" id="PR00344">
    <property type="entry name" value="BCTRLSENSOR"/>
</dbReference>
<organism evidence="11 12">
    <name type="scientific">Leeuwenhoekiella parthenopeia</name>
    <dbReference type="NCBI Taxonomy" id="2890320"/>
    <lineage>
        <taxon>Bacteria</taxon>
        <taxon>Pseudomonadati</taxon>
        <taxon>Bacteroidota</taxon>
        <taxon>Flavobacteriia</taxon>
        <taxon>Flavobacteriales</taxon>
        <taxon>Flavobacteriaceae</taxon>
        <taxon>Leeuwenhoekiella</taxon>
    </lineage>
</organism>
<dbReference type="InterPro" id="IPR011047">
    <property type="entry name" value="Quinoprotein_ADH-like_sf"/>
</dbReference>
<dbReference type="Pfam" id="PF07495">
    <property type="entry name" value="Y_Y_Y"/>
    <property type="match status" value="1"/>
</dbReference>
<dbReference type="Gene3D" id="3.40.50.2300">
    <property type="match status" value="1"/>
</dbReference>
<dbReference type="InterPro" id="IPR018060">
    <property type="entry name" value="HTH_AraC"/>
</dbReference>
<evidence type="ECO:0000313" key="11">
    <source>
        <dbReference type="EMBL" id="MCC4211217.1"/>
    </source>
</evidence>
<dbReference type="EMBL" id="JAJGMW010000001">
    <property type="protein sequence ID" value="MCC4211217.1"/>
    <property type="molecule type" value="Genomic_DNA"/>
</dbReference>
<evidence type="ECO:0000256" key="7">
    <source>
        <dbReference type="SAM" id="Phobius"/>
    </source>
</evidence>
<dbReference type="Gene3D" id="2.130.10.10">
    <property type="entry name" value="YVTN repeat-like/Quinoprotein amine dehydrogenase"/>
    <property type="match status" value="2"/>
</dbReference>
<dbReference type="PANTHER" id="PTHR43547">
    <property type="entry name" value="TWO-COMPONENT HISTIDINE KINASE"/>
    <property type="match status" value="1"/>
</dbReference>
<comment type="catalytic activity">
    <reaction evidence="1">
        <text>ATP + protein L-histidine = ADP + protein N-phospho-L-histidine.</text>
        <dbReference type="EC" id="2.7.13.3"/>
    </reaction>
</comment>
<keyword evidence="7" id="KW-0472">Membrane</keyword>
<dbReference type="InterPro" id="IPR001789">
    <property type="entry name" value="Sig_transdc_resp-reg_receiver"/>
</dbReference>
<dbReference type="RefSeq" id="WP_228228341.1">
    <property type="nucleotide sequence ID" value="NZ_JAJGMW010000001.1"/>
</dbReference>
<dbReference type="Proteomes" id="UP001197770">
    <property type="component" value="Unassembled WGS sequence"/>
</dbReference>
<dbReference type="InterPro" id="IPR015943">
    <property type="entry name" value="WD40/YVTN_repeat-like_dom_sf"/>
</dbReference>